<proteinExistence type="inferred from homology"/>
<dbReference type="OrthoDB" id="5332616at2759"/>
<dbReference type="PANTHER" id="PTHR43716">
    <property type="entry name" value="D-2-HYDROXYGLUTARATE DEHYDROGENASE, MITOCHONDRIAL"/>
    <property type="match status" value="1"/>
</dbReference>
<keyword evidence="5" id="KW-0560">Oxidoreductase</keyword>
<dbReference type="InterPro" id="IPR016169">
    <property type="entry name" value="FAD-bd_PCMH_sub2"/>
</dbReference>
<feature type="domain" description="FAD-binding PCMH-type" evidence="6">
    <location>
        <begin position="69"/>
        <end position="248"/>
    </location>
</feature>
<evidence type="ECO:0000256" key="4">
    <source>
        <dbReference type="ARBA" id="ARBA00022827"/>
    </source>
</evidence>
<organism evidence="7 8">
    <name type="scientific">Diacronema lutheri</name>
    <name type="common">Unicellular marine alga</name>
    <name type="synonym">Monochrysis lutheri</name>
    <dbReference type="NCBI Taxonomy" id="2081491"/>
    <lineage>
        <taxon>Eukaryota</taxon>
        <taxon>Haptista</taxon>
        <taxon>Haptophyta</taxon>
        <taxon>Pavlovophyceae</taxon>
        <taxon>Pavlovales</taxon>
        <taxon>Pavlovaceae</taxon>
        <taxon>Diacronema</taxon>
    </lineage>
</organism>
<keyword evidence="4" id="KW-0274">FAD</keyword>
<dbReference type="PROSITE" id="PS51387">
    <property type="entry name" value="FAD_PCMH"/>
    <property type="match status" value="1"/>
</dbReference>
<dbReference type="PANTHER" id="PTHR43716:SF1">
    <property type="entry name" value="D-2-HYDROXYGLUTARATE DEHYDROGENASE, MITOCHONDRIAL"/>
    <property type="match status" value="1"/>
</dbReference>
<protein>
    <recommendedName>
        <fullName evidence="6">FAD-binding PCMH-type domain-containing protein</fullName>
    </recommendedName>
</protein>
<dbReference type="InterPro" id="IPR051264">
    <property type="entry name" value="FAD-oxidored/transferase_4"/>
</dbReference>
<dbReference type="Gene3D" id="3.30.70.2190">
    <property type="match status" value="1"/>
</dbReference>
<dbReference type="InterPro" id="IPR016166">
    <property type="entry name" value="FAD-bd_PCMH"/>
</dbReference>
<dbReference type="Proteomes" id="UP000751190">
    <property type="component" value="Unassembled WGS sequence"/>
</dbReference>
<dbReference type="Gene3D" id="3.30.43.10">
    <property type="entry name" value="Uridine Diphospho-n-acetylenolpyruvylglucosamine Reductase, domain 2"/>
    <property type="match status" value="1"/>
</dbReference>
<dbReference type="AlphaFoldDB" id="A0A8J6CHG8"/>
<accession>A0A8J6CHG8</accession>
<evidence type="ECO:0000256" key="2">
    <source>
        <dbReference type="ARBA" id="ARBA00008000"/>
    </source>
</evidence>
<comment type="cofactor">
    <cofactor evidence="1">
        <name>FAD</name>
        <dbReference type="ChEBI" id="CHEBI:57692"/>
    </cofactor>
</comment>
<comment type="similarity">
    <text evidence="2">Belongs to the FAD-binding oxidoreductase/transferase type 4 family.</text>
</comment>
<dbReference type="InterPro" id="IPR016171">
    <property type="entry name" value="Vanillyl_alc_oxidase_C-sub2"/>
</dbReference>
<evidence type="ECO:0000256" key="3">
    <source>
        <dbReference type="ARBA" id="ARBA00022630"/>
    </source>
</evidence>
<comment type="caution">
    <text evidence="7">The sequence shown here is derived from an EMBL/GenBank/DDBJ whole genome shotgun (WGS) entry which is preliminary data.</text>
</comment>
<dbReference type="FunFam" id="3.30.465.10:FF:000001">
    <property type="entry name" value="D-2-hydroxyglutarate dehydrogenase, mitochondrial"/>
    <property type="match status" value="1"/>
</dbReference>
<dbReference type="FunFam" id="3.30.70.2190:FF:000001">
    <property type="entry name" value="D-2-hydroxyglutarate dehydrogenase mitochondrial"/>
    <property type="match status" value="1"/>
</dbReference>
<evidence type="ECO:0000259" key="6">
    <source>
        <dbReference type="PROSITE" id="PS51387"/>
    </source>
</evidence>
<evidence type="ECO:0000313" key="7">
    <source>
        <dbReference type="EMBL" id="KAG8467738.1"/>
    </source>
</evidence>
<dbReference type="Gene3D" id="3.30.465.10">
    <property type="match status" value="1"/>
</dbReference>
<evidence type="ECO:0000256" key="5">
    <source>
        <dbReference type="ARBA" id="ARBA00023002"/>
    </source>
</evidence>
<dbReference type="GO" id="GO:0016491">
    <property type="term" value="F:oxidoreductase activity"/>
    <property type="evidence" value="ECO:0007669"/>
    <property type="project" value="UniProtKB-KW"/>
</dbReference>
<dbReference type="EMBL" id="JAGTXO010000005">
    <property type="protein sequence ID" value="KAG8467738.1"/>
    <property type="molecule type" value="Genomic_DNA"/>
</dbReference>
<evidence type="ECO:0000313" key="8">
    <source>
        <dbReference type="Proteomes" id="UP000751190"/>
    </source>
</evidence>
<keyword evidence="3" id="KW-0285">Flavoprotein</keyword>
<dbReference type="FunFam" id="3.30.70.2740:FF:000002">
    <property type="entry name" value="D-2-hydroxyglutarate dehydrogenase mitochondrial"/>
    <property type="match status" value="1"/>
</dbReference>
<dbReference type="Pfam" id="PF02913">
    <property type="entry name" value="FAD-oxidase_C"/>
    <property type="match status" value="1"/>
</dbReference>
<evidence type="ECO:0000256" key="1">
    <source>
        <dbReference type="ARBA" id="ARBA00001974"/>
    </source>
</evidence>
<dbReference type="InterPro" id="IPR036318">
    <property type="entry name" value="FAD-bd_PCMH-like_sf"/>
</dbReference>
<reference evidence="7" key="1">
    <citation type="submission" date="2021-05" db="EMBL/GenBank/DDBJ databases">
        <title>The genome of the haptophyte Pavlova lutheri (Diacronema luteri, Pavlovales) - a model for lipid biosynthesis in eukaryotic algae.</title>
        <authorList>
            <person name="Hulatt C.J."/>
            <person name="Posewitz M.C."/>
        </authorList>
    </citation>
    <scope>NUCLEOTIDE SEQUENCE</scope>
    <source>
        <strain evidence="7">NIVA-4/92</strain>
    </source>
</reference>
<dbReference type="GO" id="GO:0071949">
    <property type="term" value="F:FAD binding"/>
    <property type="evidence" value="ECO:0007669"/>
    <property type="project" value="InterPro"/>
</dbReference>
<dbReference type="Gene3D" id="1.10.45.10">
    <property type="entry name" value="Vanillyl-alcohol Oxidase, Chain A, domain 4"/>
    <property type="match status" value="1"/>
</dbReference>
<dbReference type="InterPro" id="IPR016167">
    <property type="entry name" value="FAD-bd_PCMH_sub1"/>
</dbReference>
<dbReference type="SUPFAM" id="SSF55103">
    <property type="entry name" value="FAD-linked oxidases, C-terminal domain"/>
    <property type="match status" value="1"/>
</dbReference>
<dbReference type="InterPro" id="IPR004113">
    <property type="entry name" value="FAD-bd_oxidored_4_C"/>
</dbReference>
<dbReference type="Gene3D" id="3.30.70.2740">
    <property type="match status" value="1"/>
</dbReference>
<dbReference type="InterPro" id="IPR016164">
    <property type="entry name" value="FAD-linked_Oxase-like_C"/>
</dbReference>
<dbReference type="InterPro" id="IPR006094">
    <property type="entry name" value="Oxid_FAD_bind_N"/>
</dbReference>
<gene>
    <name evidence="7" type="ORF">KFE25_006790</name>
</gene>
<name>A0A8J6CHG8_DIALT</name>
<sequence>MLLAASRCLRRGLRCDGAMRRHASGQAASSYAKLTDADFAFFRSILSENDVITDASALEQYNVDWMKKYEGKSKLALRPRTTQQVSQILKHCNERKLPVVPQGGNTGLVGGSVAVNDEVVLSLSGMDKILAFDEFSGTVTCQAGAVLQAVQEKAESFGYTFPLDLGAKGSCQIGGNVATNAGGLRFLRYGSLHGTVLGIEAVLADGTIIDNLNTLKKDNTGYDVKQLFIGSEGTLGVITGVAIALPKLPNSVQLAYLAVDSYAAVLDVFREAKGHLAEILSAVEFLDDQALDLTLTHLHGARNPLEGRAPFYMLIEVSGSNEEHDSAKLTGFLEHVMESGMVTDGTLAADSTQMAGVWRIREGISEALSKAGAVYKYDISLPLPQLYQLVEDMRARLADEQANVVAFGHIGDGNLHLNISTPAKSQQVFDKIEPWVFEWTREKRGSVSAEHGVGTMKPQYLHMSKSGETIALMKQLKAVMDPNGILNPYKVLPA</sequence>
<dbReference type="OMA" id="YNEDWMR"/>
<dbReference type="SUPFAM" id="SSF56176">
    <property type="entry name" value="FAD-binding/transporter-associated domain-like"/>
    <property type="match status" value="1"/>
</dbReference>
<keyword evidence="8" id="KW-1185">Reference proteome</keyword>
<dbReference type="FunFam" id="3.30.43.10:FF:000002">
    <property type="entry name" value="D-2-hydroxyglutarate dehydrogenase, mitochondrial"/>
    <property type="match status" value="1"/>
</dbReference>
<dbReference type="Pfam" id="PF01565">
    <property type="entry name" value="FAD_binding_4"/>
    <property type="match status" value="1"/>
</dbReference>
<dbReference type="FunFam" id="1.10.45.10:FF:000001">
    <property type="entry name" value="D-lactate dehydrogenase mitochondrial"/>
    <property type="match status" value="1"/>
</dbReference>